<keyword evidence="3 5" id="KW-1133">Transmembrane helix</keyword>
<protein>
    <submittedName>
        <fullName evidence="6">DoxX family protein</fullName>
    </submittedName>
</protein>
<evidence type="ECO:0000313" key="6">
    <source>
        <dbReference type="EMBL" id="QNR25690.1"/>
    </source>
</evidence>
<comment type="subcellular location">
    <subcellularLocation>
        <location evidence="1">Membrane</location>
        <topology evidence="1">Multi-pass membrane protein</topology>
    </subcellularLocation>
</comment>
<dbReference type="AlphaFoldDB" id="A0A7H0VIZ2"/>
<keyword evidence="7" id="KW-1185">Reference proteome</keyword>
<keyword evidence="4 5" id="KW-0472">Membrane</keyword>
<dbReference type="KEGG" id="chyd:H4K34_07575"/>
<proteinExistence type="predicted"/>
<feature type="transmembrane region" description="Helical" evidence="5">
    <location>
        <begin position="100"/>
        <end position="117"/>
    </location>
</feature>
<sequence length="126" mass="13789">MQIIKIIVQVLLALIFIMVGSMKVFTPYSEMIITEGMTWAEDFSAGFIKIIGALEALGGLAVLLSLRIKSFKVLVPLASLGFMILMIGAAYTHWERSEPIATNAILFLVSALVLYQNRGALARNKA</sequence>
<feature type="transmembrane region" description="Helical" evidence="5">
    <location>
        <begin position="73"/>
        <end position="94"/>
    </location>
</feature>
<dbReference type="RefSeq" id="WP_210760215.1">
    <property type="nucleotide sequence ID" value="NZ_CP060139.1"/>
</dbReference>
<dbReference type="Pfam" id="PF13564">
    <property type="entry name" value="DoxX_2"/>
    <property type="match status" value="1"/>
</dbReference>
<reference evidence="6 7" key="1">
    <citation type="submission" date="2020-08" db="EMBL/GenBank/DDBJ databases">
        <title>Croceimicrobium hydrocarbonivorans gen. nov., sp. nov., a novel marine bacterium isolated from a bacterial consortium that degrades polyethylene terephthalate.</title>
        <authorList>
            <person name="Liu R."/>
        </authorList>
    </citation>
    <scope>NUCLEOTIDE SEQUENCE [LARGE SCALE GENOMIC DNA]</scope>
    <source>
        <strain evidence="6 7">A20-9</strain>
    </source>
</reference>
<evidence type="ECO:0000313" key="7">
    <source>
        <dbReference type="Proteomes" id="UP000516305"/>
    </source>
</evidence>
<dbReference type="GO" id="GO:0016020">
    <property type="term" value="C:membrane"/>
    <property type="evidence" value="ECO:0007669"/>
    <property type="project" value="UniProtKB-SubCell"/>
</dbReference>
<organism evidence="6 7">
    <name type="scientific">Croceimicrobium hydrocarbonivorans</name>
    <dbReference type="NCBI Taxonomy" id="2761580"/>
    <lineage>
        <taxon>Bacteria</taxon>
        <taxon>Pseudomonadati</taxon>
        <taxon>Bacteroidota</taxon>
        <taxon>Flavobacteriia</taxon>
        <taxon>Flavobacteriales</taxon>
        <taxon>Owenweeksiaceae</taxon>
        <taxon>Croceimicrobium</taxon>
    </lineage>
</organism>
<dbReference type="EMBL" id="CP060139">
    <property type="protein sequence ID" value="QNR25690.1"/>
    <property type="molecule type" value="Genomic_DNA"/>
</dbReference>
<name>A0A7H0VIZ2_9FLAO</name>
<gene>
    <name evidence="6" type="ORF">H4K34_07575</name>
</gene>
<dbReference type="Proteomes" id="UP000516305">
    <property type="component" value="Chromosome"/>
</dbReference>
<evidence type="ECO:0000256" key="5">
    <source>
        <dbReference type="SAM" id="Phobius"/>
    </source>
</evidence>
<evidence type="ECO:0000256" key="4">
    <source>
        <dbReference type="ARBA" id="ARBA00023136"/>
    </source>
</evidence>
<evidence type="ECO:0000256" key="1">
    <source>
        <dbReference type="ARBA" id="ARBA00004141"/>
    </source>
</evidence>
<accession>A0A7H0VIZ2</accession>
<dbReference type="InterPro" id="IPR032808">
    <property type="entry name" value="DoxX"/>
</dbReference>
<keyword evidence="2 5" id="KW-0812">Transmembrane</keyword>
<evidence type="ECO:0000256" key="3">
    <source>
        <dbReference type="ARBA" id="ARBA00022989"/>
    </source>
</evidence>
<evidence type="ECO:0000256" key="2">
    <source>
        <dbReference type="ARBA" id="ARBA00022692"/>
    </source>
</evidence>
<feature type="transmembrane region" description="Helical" evidence="5">
    <location>
        <begin position="7"/>
        <end position="26"/>
    </location>
</feature>
<feature type="transmembrane region" description="Helical" evidence="5">
    <location>
        <begin position="46"/>
        <end position="66"/>
    </location>
</feature>